<sequence length="546" mass="59269">MHKLTGNGGDRADVIVVGAGHNGLTAACYLQKAGRDVLVLEASPTVGGMLGTNSLFPGAPGHVHNEGGIQASLFRATTIEADLNLRRYGFEQLDADPYHVHLEPEGASLAFWRDPRRTAEEMKRFSRRDAAAFLEFAALLESGLDLMMPLMVGHPTRPNPRTLLRQLPVAVRKRKDIGALVRFFASGHRELIEELFDHPLVRAAMASMPPFCWMTQDGTGWALIYLGICHRTGSTRFKGGSGALPKALHACLEDHGGRVRTSAPVAEIVVRGGAIAGVRLESGEQIDAPVVMASCSPKKTLNELLPSGTLPEQLERRAAQIPTTSTGAANLKIDVAVSGRLSLPRHDAWREDGLDLRRPIVSWHTYEEHLDAWDDAVAGRWPTRIPFIGIAPSAIDPTQAPDGQDTFWLWSGIVPSKPGQPWEEVRDEIGQRVLADAASYYEGLDSLEIGRRVFCAPDLEERFNVPDGNVYHVDPFMLRFGPLRPAPGLGSYDTPVPGLFLTGAGTHPTGGISGIPGQQAAKRLLRLQRRGEGVGSLVRARVAATR</sequence>
<dbReference type="OrthoDB" id="9774675at2"/>
<comment type="subunit">
    <text evidence="2">Interacts with COX5B; this interaction may contribute to localize PYROXD2 to the inner face of the inner mitochondrial membrane.</text>
</comment>
<keyword evidence="6" id="KW-1185">Reference proteome</keyword>
<evidence type="ECO:0000313" key="6">
    <source>
        <dbReference type="Proteomes" id="UP000005143"/>
    </source>
</evidence>
<feature type="domain" description="Amine oxidase" evidence="4">
    <location>
        <begin position="23"/>
        <end position="507"/>
    </location>
</feature>
<dbReference type="GO" id="GO:0016491">
    <property type="term" value="F:oxidoreductase activity"/>
    <property type="evidence" value="ECO:0007669"/>
    <property type="project" value="UniProtKB-KW"/>
</dbReference>
<comment type="function">
    <text evidence="1">Probable oxidoreductase that may play a role as regulator of mitochondrial function.</text>
</comment>
<dbReference type="Pfam" id="PF01593">
    <property type="entry name" value="Amino_oxidase"/>
    <property type="match status" value="1"/>
</dbReference>
<evidence type="ECO:0000256" key="2">
    <source>
        <dbReference type="ARBA" id="ARBA00038825"/>
    </source>
</evidence>
<dbReference type="EMBL" id="AGUD01000191">
    <property type="protein sequence ID" value="EHN11035.1"/>
    <property type="molecule type" value="Genomic_DNA"/>
</dbReference>
<evidence type="ECO:0000256" key="1">
    <source>
        <dbReference type="ARBA" id="ARBA00037217"/>
    </source>
</evidence>
<evidence type="ECO:0000313" key="5">
    <source>
        <dbReference type="EMBL" id="EHN11035.1"/>
    </source>
</evidence>
<dbReference type="PANTHER" id="PTHR10668:SF103">
    <property type="entry name" value="PYRIDINE NUCLEOTIDE-DISULFIDE OXIDOREDUCTASE DOMAIN-CONTAINING PROTEIN 2"/>
    <property type="match status" value="1"/>
</dbReference>
<dbReference type="RefSeq" id="WP_007574624.1">
    <property type="nucleotide sequence ID" value="NZ_AGUD01000191.1"/>
</dbReference>
<protein>
    <recommendedName>
        <fullName evidence="3">Pyridine nucleotide-disulfide oxidoreductase domain-containing protein 2</fullName>
    </recommendedName>
</protein>
<evidence type="ECO:0000259" key="4">
    <source>
        <dbReference type="Pfam" id="PF01593"/>
    </source>
</evidence>
<dbReference type="InterPro" id="IPR036188">
    <property type="entry name" value="FAD/NAD-bd_sf"/>
</dbReference>
<name>H0E5K0_9ACTN</name>
<dbReference type="PATRIC" id="fig|1097667.3.peg.2073"/>
<evidence type="ECO:0000256" key="3">
    <source>
        <dbReference type="ARBA" id="ARBA00040298"/>
    </source>
</evidence>
<reference evidence="5 6" key="1">
    <citation type="journal article" date="2013" name="Biodegradation">
        <title>Quantitative proteomic analysis of ibuprofen-degrading Patulibacter sp. strain I11.</title>
        <authorList>
            <person name="Almeida B."/>
            <person name="Kjeldal H."/>
            <person name="Lolas I."/>
            <person name="Knudsen A.D."/>
            <person name="Carvalho G."/>
            <person name="Nielsen K.L."/>
            <person name="Barreto Crespo M.T."/>
            <person name="Stensballe A."/>
            <person name="Nielsen J.L."/>
        </authorList>
    </citation>
    <scope>NUCLEOTIDE SEQUENCE [LARGE SCALE GENOMIC DNA]</scope>
    <source>
        <strain evidence="5 6">I11</strain>
    </source>
</reference>
<proteinExistence type="predicted"/>
<dbReference type="Proteomes" id="UP000005143">
    <property type="component" value="Unassembled WGS sequence"/>
</dbReference>
<dbReference type="InterPro" id="IPR002937">
    <property type="entry name" value="Amino_oxidase"/>
</dbReference>
<comment type="caution">
    <text evidence="5">The sequence shown here is derived from an EMBL/GenBank/DDBJ whole genome shotgun (WGS) entry which is preliminary data.</text>
</comment>
<dbReference type="AlphaFoldDB" id="H0E5K0"/>
<dbReference type="PROSITE" id="PS51257">
    <property type="entry name" value="PROKAR_LIPOPROTEIN"/>
    <property type="match status" value="1"/>
</dbReference>
<dbReference type="SUPFAM" id="SSF51905">
    <property type="entry name" value="FAD/NAD(P)-binding domain"/>
    <property type="match status" value="1"/>
</dbReference>
<dbReference type="PANTHER" id="PTHR10668">
    <property type="entry name" value="PHYTOENE DEHYDROGENASE"/>
    <property type="match status" value="1"/>
</dbReference>
<accession>H0E5K0</accession>
<gene>
    <name evidence="5" type="ORF">PAI11_20910</name>
</gene>
<keyword evidence="5" id="KW-0560">Oxidoreductase</keyword>
<dbReference type="Gene3D" id="3.50.50.60">
    <property type="entry name" value="FAD/NAD(P)-binding domain"/>
    <property type="match status" value="2"/>
</dbReference>
<organism evidence="5 6">
    <name type="scientific">Patulibacter medicamentivorans</name>
    <dbReference type="NCBI Taxonomy" id="1097667"/>
    <lineage>
        <taxon>Bacteria</taxon>
        <taxon>Bacillati</taxon>
        <taxon>Actinomycetota</taxon>
        <taxon>Thermoleophilia</taxon>
        <taxon>Solirubrobacterales</taxon>
        <taxon>Patulibacteraceae</taxon>
        <taxon>Patulibacter</taxon>
    </lineage>
</organism>